<protein>
    <submittedName>
        <fullName evidence="1">Uncharacterized protein</fullName>
    </submittedName>
</protein>
<dbReference type="EMBL" id="CVQH01011112">
    <property type="protein sequence ID" value="CRK19797.1"/>
    <property type="molecule type" value="Genomic_DNA"/>
</dbReference>
<dbReference type="Proteomes" id="UP000044602">
    <property type="component" value="Unassembled WGS sequence"/>
</dbReference>
<reference evidence="1 2" key="1">
    <citation type="submission" date="2015-05" db="EMBL/GenBank/DDBJ databases">
        <authorList>
            <person name="Wang D.B."/>
            <person name="Wang M."/>
        </authorList>
    </citation>
    <scope>NUCLEOTIDE SEQUENCE [LARGE SCALE GENOMIC DNA]</scope>
    <source>
        <strain evidence="1">VL1</strain>
    </source>
</reference>
<sequence>MLWSAATTYLVWPGSRCIRVYWMPRQVASCTTPDTGASWHACNGFTRSSGESASAFIIGSSFSSTMPRPRFAVRAGGKRENMDTRSGRP</sequence>
<keyword evidence="2" id="KW-1185">Reference proteome</keyword>
<evidence type="ECO:0000313" key="1">
    <source>
        <dbReference type="EMBL" id="CRK19797.1"/>
    </source>
</evidence>
<evidence type="ECO:0000313" key="2">
    <source>
        <dbReference type="Proteomes" id="UP000044602"/>
    </source>
</evidence>
<accession>A0A0G4LCN7</accession>
<organism evidence="1 2">
    <name type="scientific">Verticillium longisporum</name>
    <name type="common">Verticillium dahliae var. longisporum</name>
    <dbReference type="NCBI Taxonomy" id="100787"/>
    <lineage>
        <taxon>Eukaryota</taxon>
        <taxon>Fungi</taxon>
        <taxon>Dikarya</taxon>
        <taxon>Ascomycota</taxon>
        <taxon>Pezizomycotina</taxon>
        <taxon>Sordariomycetes</taxon>
        <taxon>Hypocreomycetidae</taxon>
        <taxon>Glomerellales</taxon>
        <taxon>Plectosphaerellaceae</taxon>
        <taxon>Verticillium</taxon>
    </lineage>
</organism>
<gene>
    <name evidence="1" type="ORF">BN1708_000460</name>
</gene>
<proteinExistence type="predicted"/>
<dbReference type="AlphaFoldDB" id="A0A0G4LCN7"/>
<name>A0A0G4LCN7_VERLO</name>